<feature type="transmembrane region" description="Helical" evidence="10">
    <location>
        <begin position="201"/>
        <end position="220"/>
    </location>
</feature>
<comment type="subcellular location">
    <subcellularLocation>
        <location evidence="1">Membrane</location>
        <topology evidence="1">Multi-pass membrane protein</topology>
    </subcellularLocation>
</comment>
<comment type="similarity">
    <text evidence="2">Belongs to the VKOR family.</text>
</comment>
<evidence type="ECO:0000256" key="7">
    <source>
        <dbReference type="ARBA" id="ARBA00023136"/>
    </source>
</evidence>
<dbReference type="InterPro" id="IPR041714">
    <property type="entry name" value="VKOR_Actinobacteria"/>
</dbReference>
<evidence type="ECO:0000256" key="4">
    <source>
        <dbReference type="ARBA" id="ARBA00022719"/>
    </source>
</evidence>
<organism evidence="12 13">
    <name type="scientific">Trueperella bialowiezensis</name>
    <dbReference type="NCBI Taxonomy" id="312285"/>
    <lineage>
        <taxon>Bacteria</taxon>
        <taxon>Bacillati</taxon>
        <taxon>Actinomycetota</taxon>
        <taxon>Actinomycetes</taxon>
        <taxon>Actinomycetales</taxon>
        <taxon>Actinomycetaceae</taxon>
        <taxon>Trueperella</taxon>
    </lineage>
</organism>
<feature type="transmembrane region" description="Helical" evidence="10">
    <location>
        <begin position="157"/>
        <end position="180"/>
    </location>
</feature>
<keyword evidence="8" id="KW-1015">Disulfide bond</keyword>
<keyword evidence="5 10" id="KW-1133">Transmembrane helix</keyword>
<dbReference type="OrthoDB" id="9783799at2"/>
<dbReference type="Gene3D" id="1.20.1440.130">
    <property type="entry name" value="VKOR domain"/>
    <property type="match status" value="1"/>
</dbReference>
<evidence type="ECO:0000259" key="11">
    <source>
        <dbReference type="SMART" id="SM00756"/>
    </source>
</evidence>
<keyword evidence="4" id="KW-0874">Quinone</keyword>
<evidence type="ECO:0000256" key="3">
    <source>
        <dbReference type="ARBA" id="ARBA00022692"/>
    </source>
</evidence>
<evidence type="ECO:0000256" key="10">
    <source>
        <dbReference type="SAM" id="Phobius"/>
    </source>
</evidence>
<sequence>MANTSNDLDDLDIAELDRRLAKLQAKATEHEKAGGASRETGIVWVVASFVGMFAAFMLLLAERAYLKNPAGDLLCDINPLVGCSSWFTKWQGTLFFDVPNALWGALFFAGMVGLGLVLVTGGRMHRLLWLAASAGTTLGMVWVLWFGYQSYGVERSICPYCVVVWLAVIPLFVHVVARTLQAGHLGAGAARVGSTLVRDRWVIVGVIYGLLVIATVVAFWDVWDLVF</sequence>
<dbReference type="RefSeq" id="WP_126417123.1">
    <property type="nucleotide sequence ID" value="NZ_LR134476.1"/>
</dbReference>
<evidence type="ECO:0000256" key="8">
    <source>
        <dbReference type="ARBA" id="ARBA00023157"/>
    </source>
</evidence>
<keyword evidence="6" id="KW-0560">Oxidoreductase</keyword>
<dbReference type="InterPro" id="IPR012932">
    <property type="entry name" value="VKOR"/>
</dbReference>
<dbReference type="InterPro" id="IPR038354">
    <property type="entry name" value="VKOR_sf"/>
</dbReference>
<accession>A0A448PGM0</accession>
<evidence type="ECO:0000313" key="12">
    <source>
        <dbReference type="EMBL" id="VEI14085.1"/>
    </source>
</evidence>
<feature type="transmembrane region" description="Helical" evidence="10">
    <location>
        <begin position="42"/>
        <end position="61"/>
    </location>
</feature>
<dbReference type="Pfam" id="PF07884">
    <property type="entry name" value="VKOR"/>
    <property type="match status" value="1"/>
</dbReference>
<protein>
    <submittedName>
        <fullName evidence="12">VKOR family protein</fullName>
    </submittedName>
</protein>
<evidence type="ECO:0000256" key="9">
    <source>
        <dbReference type="ARBA" id="ARBA00023284"/>
    </source>
</evidence>
<reference evidence="12 13" key="1">
    <citation type="submission" date="2018-12" db="EMBL/GenBank/DDBJ databases">
        <authorList>
            <consortium name="Pathogen Informatics"/>
        </authorList>
    </citation>
    <scope>NUCLEOTIDE SEQUENCE [LARGE SCALE GENOMIC DNA]</scope>
    <source>
        <strain evidence="12 13">NCTC13354</strain>
    </source>
</reference>
<keyword evidence="9" id="KW-0676">Redox-active center</keyword>
<dbReference type="GO" id="GO:0016491">
    <property type="term" value="F:oxidoreductase activity"/>
    <property type="evidence" value="ECO:0007669"/>
    <property type="project" value="UniProtKB-KW"/>
</dbReference>
<dbReference type="Proteomes" id="UP000269542">
    <property type="component" value="Chromosome"/>
</dbReference>
<evidence type="ECO:0000256" key="2">
    <source>
        <dbReference type="ARBA" id="ARBA00006214"/>
    </source>
</evidence>
<feature type="transmembrane region" description="Helical" evidence="10">
    <location>
        <begin position="127"/>
        <end position="145"/>
    </location>
</feature>
<evidence type="ECO:0000256" key="1">
    <source>
        <dbReference type="ARBA" id="ARBA00004141"/>
    </source>
</evidence>
<evidence type="ECO:0000256" key="5">
    <source>
        <dbReference type="ARBA" id="ARBA00022989"/>
    </source>
</evidence>
<feature type="domain" description="Vitamin K epoxide reductase" evidence="11">
    <location>
        <begin position="37"/>
        <end position="179"/>
    </location>
</feature>
<evidence type="ECO:0000313" key="13">
    <source>
        <dbReference type="Proteomes" id="UP000269542"/>
    </source>
</evidence>
<dbReference type="KEGG" id="tbw:NCTC13354_01817"/>
<name>A0A448PGM0_9ACTO</name>
<dbReference type="GO" id="GO:0016020">
    <property type="term" value="C:membrane"/>
    <property type="evidence" value="ECO:0007669"/>
    <property type="project" value="UniProtKB-SubCell"/>
</dbReference>
<keyword evidence="13" id="KW-1185">Reference proteome</keyword>
<dbReference type="CDD" id="cd12922">
    <property type="entry name" value="VKOR_5"/>
    <property type="match status" value="1"/>
</dbReference>
<dbReference type="SMART" id="SM00756">
    <property type="entry name" value="VKc"/>
    <property type="match status" value="1"/>
</dbReference>
<dbReference type="GO" id="GO:0048038">
    <property type="term" value="F:quinone binding"/>
    <property type="evidence" value="ECO:0007669"/>
    <property type="project" value="UniProtKB-KW"/>
</dbReference>
<dbReference type="AlphaFoldDB" id="A0A448PGM0"/>
<evidence type="ECO:0000256" key="6">
    <source>
        <dbReference type="ARBA" id="ARBA00023002"/>
    </source>
</evidence>
<feature type="transmembrane region" description="Helical" evidence="10">
    <location>
        <begin position="101"/>
        <end position="120"/>
    </location>
</feature>
<dbReference type="EMBL" id="LR134476">
    <property type="protein sequence ID" value="VEI14085.1"/>
    <property type="molecule type" value="Genomic_DNA"/>
</dbReference>
<keyword evidence="3 10" id="KW-0812">Transmembrane</keyword>
<gene>
    <name evidence="12" type="ORF">NCTC13354_01817</name>
</gene>
<proteinExistence type="inferred from homology"/>
<keyword evidence="7 10" id="KW-0472">Membrane</keyword>